<dbReference type="Pfam" id="PF02517">
    <property type="entry name" value="Rce1-like"/>
    <property type="match status" value="1"/>
</dbReference>
<keyword evidence="1" id="KW-0472">Membrane</keyword>
<feature type="transmembrane region" description="Helical" evidence="1">
    <location>
        <begin position="81"/>
        <end position="103"/>
    </location>
</feature>
<accession>A0A964TEV5</accession>
<organism evidence="3 4">
    <name type="scientific">Flagellimonas ochracea</name>
    <dbReference type="NCBI Taxonomy" id="2696472"/>
    <lineage>
        <taxon>Bacteria</taxon>
        <taxon>Pseudomonadati</taxon>
        <taxon>Bacteroidota</taxon>
        <taxon>Flavobacteriia</taxon>
        <taxon>Flavobacteriales</taxon>
        <taxon>Flavobacteriaceae</taxon>
        <taxon>Flagellimonas</taxon>
    </lineage>
</organism>
<feature type="transmembrane region" description="Helical" evidence="1">
    <location>
        <begin position="20"/>
        <end position="37"/>
    </location>
</feature>
<keyword evidence="3" id="KW-0482">Metalloprotease</keyword>
<keyword evidence="1" id="KW-0812">Transmembrane</keyword>
<dbReference type="RefSeq" id="WP_166524321.1">
    <property type="nucleotide sequence ID" value="NZ_JAAABI010000005.1"/>
</dbReference>
<evidence type="ECO:0000313" key="3">
    <source>
        <dbReference type="EMBL" id="NAY92901.1"/>
    </source>
</evidence>
<dbReference type="AlphaFoldDB" id="A0A964TEV5"/>
<evidence type="ECO:0000313" key="4">
    <source>
        <dbReference type="Proteomes" id="UP000667650"/>
    </source>
</evidence>
<feature type="transmembrane region" description="Helical" evidence="1">
    <location>
        <begin position="196"/>
        <end position="216"/>
    </location>
</feature>
<reference evidence="3" key="1">
    <citation type="submission" date="2020-01" db="EMBL/GenBank/DDBJ databases">
        <title>Muricauda ochracea sp. nov., isolated from a tidal flat of Garorim bay in Korea.</title>
        <authorList>
            <person name="Kim D."/>
            <person name="Yoo Y."/>
            <person name="Kim J.-J."/>
        </authorList>
    </citation>
    <scope>NUCLEOTIDE SEQUENCE</scope>
    <source>
        <strain evidence="3">JGD-17</strain>
    </source>
</reference>
<feature type="transmembrane region" description="Helical" evidence="1">
    <location>
        <begin position="130"/>
        <end position="151"/>
    </location>
</feature>
<keyword evidence="4" id="KW-1185">Reference proteome</keyword>
<evidence type="ECO:0000256" key="1">
    <source>
        <dbReference type="SAM" id="Phobius"/>
    </source>
</evidence>
<evidence type="ECO:0000259" key="2">
    <source>
        <dbReference type="Pfam" id="PF02517"/>
    </source>
</evidence>
<name>A0A964TEV5_9FLAO</name>
<dbReference type="GO" id="GO:0004175">
    <property type="term" value="F:endopeptidase activity"/>
    <property type="evidence" value="ECO:0007669"/>
    <property type="project" value="UniProtKB-ARBA"/>
</dbReference>
<feature type="transmembrane region" description="Helical" evidence="1">
    <location>
        <begin position="43"/>
        <end position="61"/>
    </location>
</feature>
<proteinExistence type="predicted"/>
<feature type="transmembrane region" description="Helical" evidence="1">
    <location>
        <begin position="223"/>
        <end position="247"/>
    </location>
</feature>
<dbReference type="GO" id="GO:0080120">
    <property type="term" value="P:CAAX-box protein maturation"/>
    <property type="evidence" value="ECO:0007669"/>
    <property type="project" value="UniProtKB-ARBA"/>
</dbReference>
<sequence>MGYFRAFIKDSLRFDWRTGLALILIFGIPRFITVLHASKTGDYRFTSIIFVAMWILPFLLLTKLGRKEIGLKKPTGFIPLLWAFLVGGLVCLGVWLIGTWLYADTVQNWMVYISQSYQVPSGPSFEALKFQYFMVFATMGMLFSPIGEEFLYRGLIHRCFSEGLGDNKASLIDSLAFGVTHLAHFGILFIDGKWMFSWVPAFLWVLFMFSASRVFFMMKRKSYSLWGAVICHAGFNLAMTYFIFYYVF</sequence>
<dbReference type="GO" id="GO:0008237">
    <property type="term" value="F:metallopeptidase activity"/>
    <property type="evidence" value="ECO:0007669"/>
    <property type="project" value="UniProtKB-KW"/>
</dbReference>
<keyword evidence="3" id="KW-0645">Protease</keyword>
<gene>
    <name evidence="3" type="ORF">GTQ34_13340</name>
</gene>
<protein>
    <submittedName>
        <fullName evidence="3">CPBP family intramembrane metalloprotease</fullName>
    </submittedName>
</protein>
<comment type="caution">
    <text evidence="3">The sequence shown here is derived from an EMBL/GenBank/DDBJ whole genome shotgun (WGS) entry which is preliminary data.</text>
</comment>
<dbReference type="EMBL" id="JAAABI010000005">
    <property type="protein sequence ID" value="NAY92901.1"/>
    <property type="molecule type" value="Genomic_DNA"/>
</dbReference>
<keyword evidence="3" id="KW-0378">Hydrolase</keyword>
<keyword evidence="1" id="KW-1133">Transmembrane helix</keyword>
<dbReference type="Proteomes" id="UP000667650">
    <property type="component" value="Unassembled WGS sequence"/>
</dbReference>
<feature type="domain" description="CAAX prenyl protease 2/Lysostaphin resistance protein A-like" evidence="2">
    <location>
        <begin position="133"/>
        <end position="237"/>
    </location>
</feature>
<feature type="transmembrane region" description="Helical" evidence="1">
    <location>
        <begin position="171"/>
        <end position="190"/>
    </location>
</feature>
<dbReference type="InterPro" id="IPR003675">
    <property type="entry name" value="Rce1/LyrA-like_dom"/>
</dbReference>